<feature type="region of interest" description="Disordered" evidence="1">
    <location>
        <begin position="104"/>
        <end position="127"/>
    </location>
</feature>
<keyword evidence="4" id="KW-1185">Reference proteome</keyword>
<evidence type="ECO:0000313" key="3">
    <source>
        <dbReference type="EMBL" id="CAK8683055.1"/>
    </source>
</evidence>
<evidence type="ECO:0000313" key="4">
    <source>
        <dbReference type="Proteomes" id="UP001642483"/>
    </source>
</evidence>
<evidence type="ECO:0000256" key="1">
    <source>
        <dbReference type="SAM" id="MobiDB-lite"/>
    </source>
</evidence>
<name>A0ABP0FYM1_CLALP</name>
<proteinExistence type="predicted"/>
<dbReference type="EMBL" id="CAWYQH010000096">
    <property type="protein sequence ID" value="CAK8683055.1"/>
    <property type="molecule type" value="Genomic_DNA"/>
</dbReference>
<comment type="caution">
    <text evidence="3">The sequence shown here is derived from an EMBL/GenBank/DDBJ whole genome shotgun (WGS) entry which is preliminary data.</text>
</comment>
<keyword evidence="2" id="KW-0472">Membrane</keyword>
<organism evidence="3 4">
    <name type="scientific">Clavelina lepadiformis</name>
    <name type="common">Light-bulb sea squirt</name>
    <name type="synonym">Ascidia lepadiformis</name>
    <dbReference type="NCBI Taxonomy" id="159417"/>
    <lineage>
        <taxon>Eukaryota</taxon>
        <taxon>Metazoa</taxon>
        <taxon>Chordata</taxon>
        <taxon>Tunicata</taxon>
        <taxon>Ascidiacea</taxon>
        <taxon>Aplousobranchia</taxon>
        <taxon>Clavelinidae</taxon>
        <taxon>Clavelina</taxon>
    </lineage>
</organism>
<gene>
    <name evidence="3" type="ORF">CVLEPA_LOCUS14169</name>
</gene>
<keyword evidence="2" id="KW-1133">Transmembrane helix</keyword>
<protein>
    <submittedName>
        <fullName evidence="3">Uncharacterized protein</fullName>
    </submittedName>
</protein>
<dbReference type="Proteomes" id="UP001642483">
    <property type="component" value="Unassembled WGS sequence"/>
</dbReference>
<accession>A0ABP0FYM1</accession>
<keyword evidence="2" id="KW-0812">Transmembrane</keyword>
<sequence length="127" mass="14467">MVFYIGRPFFYYNIWAISNLYYGIIGFLTALLTGLIVSFVTGSNKPAESDPRYFVPLVDGECFPKKVHIFFRFGVPEEMEVTRNTEHQQQELVKLNDIKMKEDVSEDSSINEQDSCCANGGKQTSCC</sequence>
<feature type="compositionally biased region" description="Polar residues" evidence="1">
    <location>
        <begin position="107"/>
        <end position="127"/>
    </location>
</feature>
<evidence type="ECO:0000256" key="2">
    <source>
        <dbReference type="SAM" id="Phobius"/>
    </source>
</evidence>
<feature type="transmembrane region" description="Helical" evidence="2">
    <location>
        <begin position="20"/>
        <end position="42"/>
    </location>
</feature>
<reference evidence="3 4" key="1">
    <citation type="submission" date="2024-02" db="EMBL/GenBank/DDBJ databases">
        <authorList>
            <person name="Daric V."/>
            <person name="Darras S."/>
        </authorList>
    </citation>
    <scope>NUCLEOTIDE SEQUENCE [LARGE SCALE GENOMIC DNA]</scope>
</reference>